<dbReference type="PROSITE" id="PS50943">
    <property type="entry name" value="HTH_CROC1"/>
    <property type="match status" value="1"/>
</dbReference>
<protein>
    <submittedName>
        <fullName evidence="6">LacI family transcriptional regulator</fullName>
    </submittedName>
</protein>
<organism evidence="6 7">
    <name type="scientific">Rhizosphaericola mali</name>
    <dbReference type="NCBI Taxonomy" id="2545455"/>
    <lineage>
        <taxon>Bacteria</taxon>
        <taxon>Pseudomonadati</taxon>
        <taxon>Bacteroidota</taxon>
        <taxon>Chitinophagia</taxon>
        <taxon>Chitinophagales</taxon>
        <taxon>Chitinophagaceae</taxon>
        <taxon>Rhizosphaericola</taxon>
    </lineage>
</organism>
<evidence type="ECO:0000256" key="3">
    <source>
        <dbReference type="ARBA" id="ARBA00023163"/>
    </source>
</evidence>
<dbReference type="InterPro" id="IPR046335">
    <property type="entry name" value="LacI/GalR-like_sensor"/>
</dbReference>
<proteinExistence type="predicted"/>
<dbReference type="InterPro" id="IPR028082">
    <property type="entry name" value="Peripla_BP_I"/>
</dbReference>
<dbReference type="CDD" id="cd01392">
    <property type="entry name" value="HTH_LacI"/>
    <property type="match status" value="1"/>
</dbReference>
<dbReference type="Proteomes" id="UP000292424">
    <property type="component" value="Chromosome"/>
</dbReference>
<evidence type="ECO:0000313" key="6">
    <source>
        <dbReference type="EMBL" id="QES87128.1"/>
    </source>
</evidence>
<dbReference type="SUPFAM" id="SSF53822">
    <property type="entry name" value="Periplasmic binding protein-like I"/>
    <property type="match status" value="1"/>
</dbReference>
<name>A0A5P2FXL0_9BACT</name>
<dbReference type="InterPro" id="IPR001387">
    <property type="entry name" value="Cro/C1-type_HTH"/>
</dbReference>
<evidence type="ECO:0000259" key="5">
    <source>
        <dbReference type="PROSITE" id="PS50943"/>
    </source>
</evidence>
<evidence type="ECO:0000256" key="1">
    <source>
        <dbReference type="ARBA" id="ARBA00023015"/>
    </source>
</evidence>
<dbReference type="GO" id="GO:0000976">
    <property type="term" value="F:transcription cis-regulatory region binding"/>
    <property type="evidence" value="ECO:0007669"/>
    <property type="project" value="TreeGrafter"/>
</dbReference>
<feature type="domain" description="HTH lacI-type" evidence="4">
    <location>
        <begin position="6"/>
        <end position="62"/>
    </location>
</feature>
<keyword evidence="1" id="KW-0805">Transcription regulation</keyword>
<dbReference type="Pfam" id="PF13377">
    <property type="entry name" value="Peripla_BP_3"/>
    <property type="match status" value="1"/>
</dbReference>
<keyword evidence="3" id="KW-0804">Transcription</keyword>
<dbReference type="GO" id="GO:0003700">
    <property type="term" value="F:DNA-binding transcription factor activity"/>
    <property type="evidence" value="ECO:0007669"/>
    <property type="project" value="TreeGrafter"/>
</dbReference>
<dbReference type="InterPro" id="IPR000843">
    <property type="entry name" value="HTH_LacI"/>
</dbReference>
<gene>
    <name evidence="6" type="ORF">E0W69_000055</name>
</gene>
<reference evidence="6 7" key="1">
    <citation type="submission" date="2019-09" db="EMBL/GenBank/DDBJ databases">
        <title>Complete genome sequence of Arachidicoccus sp. B3-10 isolated from apple orchard soil.</title>
        <authorList>
            <person name="Kim H.S."/>
            <person name="Han K.-I."/>
            <person name="Suh M.K."/>
            <person name="Lee K.C."/>
            <person name="Eom M.K."/>
            <person name="Kim J.-S."/>
            <person name="Kang S.W."/>
            <person name="Sin Y."/>
            <person name="Lee J.-S."/>
        </authorList>
    </citation>
    <scope>NUCLEOTIDE SEQUENCE [LARGE SCALE GENOMIC DNA]</scope>
    <source>
        <strain evidence="6 7">B3-10</strain>
    </source>
</reference>
<dbReference type="SUPFAM" id="SSF47413">
    <property type="entry name" value="lambda repressor-like DNA-binding domains"/>
    <property type="match status" value="1"/>
</dbReference>
<evidence type="ECO:0000256" key="2">
    <source>
        <dbReference type="ARBA" id="ARBA00023125"/>
    </source>
</evidence>
<dbReference type="Gene3D" id="1.10.260.40">
    <property type="entry name" value="lambda repressor-like DNA-binding domains"/>
    <property type="match status" value="1"/>
</dbReference>
<dbReference type="PANTHER" id="PTHR30146:SF109">
    <property type="entry name" value="HTH-TYPE TRANSCRIPTIONAL REGULATOR GALS"/>
    <property type="match status" value="1"/>
</dbReference>
<dbReference type="OrthoDB" id="9803256at2"/>
<dbReference type="AlphaFoldDB" id="A0A5P2FXL0"/>
<dbReference type="InterPro" id="IPR010982">
    <property type="entry name" value="Lambda_DNA-bd_dom_sf"/>
</dbReference>
<dbReference type="Pfam" id="PF00356">
    <property type="entry name" value="LacI"/>
    <property type="match status" value="1"/>
</dbReference>
<dbReference type="KEGG" id="arac:E0W69_000055"/>
<evidence type="ECO:0000313" key="7">
    <source>
        <dbReference type="Proteomes" id="UP000292424"/>
    </source>
</evidence>
<evidence type="ECO:0000259" key="4">
    <source>
        <dbReference type="PROSITE" id="PS50932"/>
    </source>
</evidence>
<feature type="domain" description="HTH cro/C1-type" evidence="5">
    <location>
        <begin position="6"/>
        <end position="56"/>
    </location>
</feature>
<dbReference type="SMART" id="SM00354">
    <property type="entry name" value="HTH_LACI"/>
    <property type="match status" value="1"/>
</dbReference>
<dbReference type="EMBL" id="CP044016">
    <property type="protein sequence ID" value="QES87128.1"/>
    <property type="molecule type" value="Genomic_DNA"/>
</dbReference>
<dbReference type="Gene3D" id="3.40.50.2300">
    <property type="match status" value="2"/>
</dbReference>
<keyword evidence="7" id="KW-1185">Reference proteome</keyword>
<dbReference type="PANTHER" id="PTHR30146">
    <property type="entry name" value="LACI-RELATED TRANSCRIPTIONAL REPRESSOR"/>
    <property type="match status" value="1"/>
</dbReference>
<keyword evidence="2" id="KW-0238">DNA-binding</keyword>
<dbReference type="PROSITE" id="PS50932">
    <property type="entry name" value="HTH_LACI_2"/>
    <property type="match status" value="1"/>
</dbReference>
<dbReference type="RefSeq" id="WP_131327999.1">
    <property type="nucleotide sequence ID" value="NZ_CP044016.1"/>
</dbReference>
<sequence>MVNQHSIKKIASQLNVSISTISAVLNGKTKERRISPILAKKVEDYLKEIKFTPNKIAQNLRKGKSNILGVILENIADPFFAVIARSLEIKANKFGYKILFSSSENNPEIASALLQTYKQYNVDAYIIAPPLGIEDQLNTLINEGKIIIVYDRGLANVPAHNVLVNNFDGVVNATSYLIEKGRKEIALITLNSNQSQMQDRLNGYKKAIKTHQLKSYILKLPYEKNVEVIKPRMLDFLKKYPNIDAILFTTNYLTSNGLHVLKLMNKAIPEDIAVIGYDDNHNFKLYTPSITAVQQPIEEVTDKIIEIIETRTKNKEIDKDFYFATKLIERDSTK</sequence>
<accession>A0A5P2FXL0</accession>